<dbReference type="InterPro" id="IPR001452">
    <property type="entry name" value="SH3_domain"/>
</dbReference>
<sequence length="57" mass="6546">MEAVAKYDFKATADDELSFKRGDILKVKIAFQVVGSLRFPRQGRGRWVVKLRSPSYI</sequence>
<evidence type="ECO:0000259" key="3">
    <source>
        <dbReference type="PROSITE" id="PS50002"/>
    </source>
</evidence>
<proteinExistence type="predicted"/>
<dbReference type="Pfam" id="PF00018">
    <property type="entry name" value="SH3_1"/>
    <property type="match status" value="1"/>
</dbReference>
<accession>A0A8C5WSL1</accession>
<dbReference type="Gene3D" id="2.30.30.40">
    <property type="entry name" value="SH3 Domains"/>
    <property type="match status" value="1"/>
</dbReference>
<name>A0A8C5WSL1_LATLA</name>
<evidence type="ECO:0000313" key="4">
    <source>
        <dbReference type="Ensembl" id="ENSLLTP00000010737.1"/>
    </source>
</evidence>
<dbReference type="SUPFAM" id="SSF50044">
    <property type="entry name" value="SH3-domain"/>
    <property type="match status" value="1"/>
</dbReference>
<protein>
    <recommendedName>
        <fullName evidence="3">SH3 domain-containing protein</fullName>
    </recommendedName>
</protein>
<dbReference type="GeneTree" id="ENSGT00960000189697"/>
<dbReference type="InterPro" id="IPR036028">
    <property type="entry name" value="SH3-like_dom_sf"/>
</dbReference>
<feature type="domain" description="SH3" evidence="3">
    <location>
        <begin position="1"/>
        <end position="57"/>
    </location>
</feature>
<evidence type="ECO:0000313" key="5">
    <source>
        <dbReference type="Proteomes" id="UP000694406"/>
    </source>
</evidence>
<reference evidence="4" key="2">
    <citation type="submission" date="2025-09" db="UniProtKB">
        <authorList>
            <consortium name="Ensembl"/>
        </authorList>
    </citation>
    <scope>IDENTIFICATION</scope>
</reference>
<dbReference type="PROSITE" id="PS50002">
    <property type="entry name" value="SH3"/>
    <property type="match status" value="1"/>
</dbReference>
<dbReference type="Ensembl" id="ENSLLTT00000011142.1">
    <property type="protein sequence ID" value="ENSLLTP00000010737.1"/>
    <property type="gene ID" value="ENSLLTG00000008229.1"/>
</dbReference>
<dbReference type="AlphaFoldDB" id="A0A8C5WSL1"/>
<organism evidence="4 5">
    <name type="scientific">Laticauda laticaudata</name>
    <name type="common">Blue-ringed sea krait</name>
    <name type="synonym">Blue-lipped sea krait</name>
    <dbReference type="NCBI Taxonomy" id="8630"/>
    <lineage>
        <taxon>Eukaryota</taxon>
        <taxon>Metazoa</taxon>
        <taxon>Chordata</taxon>
        <taxon>Craniata</taxon>
        <taxon>Vertebrata</taxon>
        <taxon>Euteleostomi</taxon>
        <taxon>Lepidosauria</taxon>
        <taxon>Squamata</taxon>
        <taxon>Bifurcata</taxon>
        <taxon>Unidentata</taxon>
        <taxon>Episquamata</taxon>
        <taxon>Toxicofera</taxon>
        <taxon>Serpentes</taxon>
        <taxon>Colubroidea</taxon>
        <taxon>Elapidae</taxon>
        <taxon>Laticaudinae</taxon>
        <taxon>Laticauda</taxon>
    </lineage>
</organism>
<evidence type="ECO:0000256" key="2">
    <source>
        <dbReference type="PROSITE-ProRule" id="PRU00192"/>
    </source>
</evidence>
<keyword evidence="5" id="KW-1185">Reference proteome</keyword>
<evidence type="ECO:0000256" key="1">
    <source>
        <dbReference type="ARBA" id="ARBA00022443"/>
    </source>
</evidence>
<keyword evidence="1 2" id="KW-0728">SH3 domain</keyword>
<reference evidence="4" key="1">
    <citation type="submission" date="2025-08" db="UniProtKB">
        <authorList>
            <consortium name="Ensembl"/>
        </authorList>
    </citation>
    <scope>IDENTIFICATION</scope>
</reference>
<dbReference type="Proteomes" id="UP000694406">
    <property type="component" value="Unplaced"/>
</dbReference>